<evidence type="ECO:0000313" key="3">
    <source>
        <dbReference type="EMBL" id="MDH6182199.1"/>
    </source>
</evidence>
<proteinExistence type="predicted"/>
<gene>
    <name evidence="3" type="ORF">M2152_002381</name>
</gene>
<dbReference type="PRINTS" id="PR00332">
    <property type="entry name" value="HISTRIAD"/>
</dbReference>
<name>A0ABT6KSP2_9MICO</name>
<dbReference type="PANTHER" id="PTHR46648">
    <property type="entry name" value="HIT FAMILY PROTEIN 1"/>
    <property type="match status" value="1"/>
</dbReference>
<sequence>MSSVFTHILQGTSPGRFVWRDDVCFAILTIEPRKPGHALVIPNDEVDSWTDLPEAVAMHIFRVGRIIGLAQQQEWDSPRVGVMYEGYMVPHSHLHVWPSWTVYEYSHTGIDRNAHPADLDEAADRLRARLISRGYGEHVPTS</sequence>
<dbReference type="Pfam" id="PF01230">
    <property type="entry name" value="HIT"/>
    <property type="match status" value="1"/>
</dbReference>
<dbReference type="RefSeq" id="WP_322134485.1">
    <property type="nucleotide sequence ID" value="NZ_CP085036.1"/>
</dbReference>
<comment type="caution">
    <text evidence="3">The sequence shown here is derived from an EMBL/GenBank/DDBJ whole genome shotgun (WGS) entry which is preliminary data.</text>
</comment>
<dbReference type="InterPro" id="IPR011146">
    <property type="entry name" value="HIT-like"/>
</dbReference>
<evidence type="ECO:0000313" key="4">
    <source>
        <dbReference type="Proteomes" id="UP001160142"/>
    </source>
</evidence>
<feature type="short sequence motif" description="Histidine triad motif" evidence="1">
    <location>
        <begin position="91"/>
        <end position="95"/>
    </location>
</feature>
<dbReference type="Proteomes" id="UP001160142">
    <property type="component" value="Unassembled WGS sequence"/>
</dbReference>
<dbReference type="Gene3D" id="3.30.428.10">
    <property type="entry name" value="HIT-like"/>
    <property type="match status" value="1"/>
</dbReference>
<feature type="domain" description="HIT" evidence="2">
    <location>
        <begin position="4"/>
        <end position="107"/>
    </location>
</feature>
<reference evidence="3 4" key="1">
    <citation type="submission" date="2023-04" db="EMBL/GenBank/DDBJ databases">
        <title>Genome Encyclopedia of Bacteria and Archaea VI: Functional Genomics of Type Strains.</title>
        <authorList>
            <person name="Whitman W."/>
        </authorList>
    </citation>
    <scope>NUCLEOTIDE SEQUENCE [LARGE SCALE GENOMIC DNA]</scope>
    <source>
        <strain evidence="3 4">SG_E_30_P1</strain>
    </source>
</reference>
<evidence type="ECO:0000259" key="2">
    <source>
        <dbReference type="PROSITE" id="PS51084"/>
    </source>
</evidence>
<evidence type="ECO:0000256" key="1">
    <source>
        <dbReference type="PROSITE-ProRule" id="PRU00464"/>
    </source>
</evidence>
<protein>
    <submittedName>
        <fullName evidence="3">Histidine triad (HIT) family protein</fullName>
    </submittedName>
</protein>
<dbReference type="PANTHER" id="PTHR46648:SF1">
    <property type="entry name" value="ADENOSINE 5'-MONOPHOSPHORAMIDASE HNT1"/>
    <property type="match status" value="1"/>
</dbReference>
<dbReference type="PROSITE" id="PS51084">
    <property type="entry name" value="HIT_2"/>
    <property type="match status" value="1"/>
</dbReference>
<dbReference type="InterPro" id="IPR036265">
    <property type="entry name" value="HIT-like_sf"/>
</dbReference>
<dbReference type="InterPro" id="IPR001310">
    <property type="entry name" value="Histidine_triad_HIT"/>
</dbReference>
<dbReference type="EMBL" id="JARXVQ010000001">
    <property type="protein sequence ID" value="MDH6182199.1"/>
    <property type="molecule type" value="Genomic_DNA"/>
</dbReference>
<accession>A0ABT6KSP2</accession>
<dbReference type="SUPFAM" id="SSF54197">
    <property type="entry name" value="HIT-like"/>
    <property type="match status" value="1"/>
</dbReference>
<organism evidence="3 4">
    <name type="scientific">Antiquaquibacter oligotrophicus</name>
    <dbReference type="NCBI Taxonomy" id="2880260"/>
    <lineage>
        <taxon>Bacteria</taxon>
        <taxon>Bacillati</taxon>
        <taxon>Actinomycetota</taxon>
        <taxon>Actinomycetes</taxon>
        <taxon>Micrococcales</taxon>
        <taxon>Microbacteriaceae</taxon>
        <taxon>Antiquaquibacter</taxon>
    </lineage>
</organism>
<keyword evidence="4" id="KW-1185">Reference proteome</keyword>